<dbReference type="Proteomes" id="UP000085678">
    <property type="component" value="Unplaced"/>
</dbReference>
<dbReference type="RefSeq" id="XP_013409786.1">
    <property type="nucleotide sequence ID" value="XM_013554332.1"/>
</dbReference>
<dbReference type="Pfam" id="PF00241">
    <property type="entry name" value="Cofilin_ADF"/>
    <property type="match status" value="1"/>
</dbReference>
<keyword evidence="2" id="KW-0009">Actin-binding</keyword>
<name>A0A1S3JI22_LINAN</name>
<dbReference type="InterPro" id="IPR029006">
    <property type="entry name" value="ADF-H/Gelsolin-like_dom_sf"/>
</dbReference>
<reference evidence="5" key="1">
    <citation type="submission" date="2025-08" db="UniProtKB">
        <authorList>
            <consortium name="RefSeq"/>
        </authorList>
    </citation>
    <scope>IDENTIFICATION</scope>
    <source>
        <tissue evidence="5">Gonads</tissue>
    </source>
</reference>
<evidence type="ECO:0000259" key="3">
    <source>
        <dbReference type="PROSITE" id="PS51263"/>
    </source>
</evidence>
<dbReference type="InParanoid" id="A0A1S3JI22"/>
<accession>A0A1S3JI22</accession>
<organism evidence="4 5">
    <name type="scientific">Lingula anatina</name>
    <name type="common">Brachiopod</name>
    <name type="synonym">Lingula unguis</name>
    <dbReference type="NCBI Taxonomy" id="7574"/>
    <lineage>
        <taxon>Eukaryota</taxon>
        <taxon>Metazoa</taxon>
        <taxon>Spiralia</taxon>
        <taxon>Lophotrochozoa</taxon>
        <taxon>Brachiopoda</taxon>
        <taxon>Linguliformea</taxon>
        <taxon>Lingulata</taxon>
        <taxon>Lingulida</taxon>
        <taxon>Linguloidea</taxon>
        <taxon>Lingulidae</taxon>
        <taxon>Lingula</taxon>
    </lineage>
</organism>
<dbReference type="InterPro" id="IPR017904">
    <property type="entry name" value="ADF/Cofilin"/>
</dbReference>
<dbReference type="InterPro" id="IPR002108">
    <property type="entry name" value="ADF-H"/>
</dbReference>
<keyword evidence="4" id="KW-1185">Reference proteome</keyword>
<dbReference type="Gene3D" id="3.40.20.10">
    <property type="entry name" value="Severin"/>
    <property type="match status" value="1"/>
</dbReference>
<dbReference type="PANTHER" id="PTHR11913">
    <property type="entry name" value="COFILIN-RELATED"/>
    <property type="match status" value="1"/>
</dbReference>
<evidence type="ECO:0000256" key="1">
    <source>
        <dbReference type="ARBA" id="ARBA00006844"/>
    </source>
</evidence>
<dbReference type="PROSITE" id="PS51263">
    <property type="entry name" value="ADF_H"/>
    <property type="match status" value="1"/>
</dbReference>
<comment type="similarity">
    <text evidence="1">Belongs to the actin-binding proteins ADF family.</text>
</comment>
<gene>
    <name evidence="5" type="primary">LOC106173265</name>
</gene>
<sequence length="159" mass="18056">MSSGVQILEECLTAFNDIKMNKKYVYVIFKIVDHDGKANSAISVEETAAGIKENDQELQDKAYEEFSEKLRKVAEKKECRYAIFDYGFMQANATWKNTIIFFQWNPDNAAVKQKMLYTSSGKDFTPKLKGLGKKIQANSLEDIAESEIRAQCLDSSRAT</sequence>
<dbReference type="AlphaFoldDB" id="A0A1S3JI22"/>
<evidence type="ECO:0000313" key="4">
    <source>
        <dbReference type="Proteomes" id="UP000085678"/>
    </source>
</evidence>
<dbReference type="OrthoDB" id="10249245at2759"/>
<evidence type="ECO:0000313" key="5">
    <source>
        <dbReference type="RefSeq" id="XP_013409786.1"/>
    </source>
</evidence>
<protein>
    <submittedName>
        <fullName evidence="5">Cofilin</fullName>
    </submittedName>
</protein>
<dbReference type="GeneID" id="106173265"/>
<dbReference type="CDD" id="cd11286">
    <property type="entry name" value="ADF_cofilin_like"/>
    <property type="match status" value="1"/>
</dbReference>
<dbReference type="KEGG" id="lak:106173265"/>
<dbReference type="GO" id="GO:0030042">
    <property type="term" value="P:actin filament depolymerization"/>
    <property type="evidence" value="ECO:0007669"/>
    <property type="project" value="InterPro"/>
</dbReference>
<dbReference type="STRING" id="7574.A0A1S3JI22"/>
<dbReference type="GO" id="GO:0015629">
    <property type="term" value="C:actin cytoskeleton"/>
    <property type="evidence" value="ECO:0007669"/>
    <property type="project" value="InterPro"/>
</dbReference>
<evidence type="ECO:0000256" key="2">
    <source>
        <dbReference type="ARBA" id="ARBA00023203"/>
    </source>
</evidence>
<dbReference type="GO" id="GO:0003779">
    <property type="term" value="F:actin binding"/>
    <property type="evidence" value="ECO:0007669"/>
    <property type="project" value="UniProtKB-KW"/>
</dbReference>
<dbReference type="OMA" id="FKTECRY"/>
<feature type="domain" description="ADF-H" evidence="3">
    <location>
        <begin position="2"/>
        <end position="153"/>
    </location>
</feature>
<dbReference type="SUPFAM" id="SSF55753">
    <property type="entry name" value="Actin depolymerizing proteins"/>
    <property type="match status" value="1"/>
</dbReference>
<dbReference type="SMART" id="SM00102">
    <property type="entry name" value="ADF"/>
    <property type="match status" value="1"/>
</dbReference>
<proteinExistence type="inferred from homology"/>